<keyword evidence="3" id="KW-1185">Reference proteome</keyword>
<protein>
    <recommendedName>
        <fullName evidence="1">UBA domain-containing protein</fullName>
    </recommendedName>
</protein>
<dbReference type="InterPro" id="IPR055335">
    <property type="entry name" value="Ucp6/RUP1"/>
</dbReference>
<dbReference type="GO" id="GO:0005634">
    <property type="term" value="C:nucleus"/>
    <property type="evidence" value="ECO:0007669"/>
    <property type="project" value="TreeGrafter"/>
</dbReference>
<dbReference type="HOGENOM" id="CLU_028632_0_0_1"/>
<reference evidence="2 3" key="1">
    <citation type="journal article" date="2011" name="Proc. Natl. Acad. Sci. U.S.A.">
        <title>Evolutionary erosion of yeast sex chromosomes by mating-type switching accidents.</title>
        <authorList>
            <person name="Gordon J.L."/>
            <person name="Armisen D."/>
            <person name="Proux-Wera E."/>
            <person name="Oheigeartaigh S.S."/>
            <person name="Byrne K.P."/>
            <person name="Wolfe K.H."/>
        </authorList>
    </citation>
    <scope>NUCLEOTIDE SEQUENCE [LARGE SCALE GENOMIC DNA]</scope>
    <source>
        <strain evidence="3">ATCC 10662 / CBS 1146 / NBRC 0425 / NCYC 2629 / NRRL Y-866</strain>
    </source>
</reference>
<dbReference type="InterPro" id="IPR015940">
    <property type="entry name" value="UBA"/>
</dbReference>
<dbReference type="AlphaFoldDB" id="G8ZM27"/>
<dbReference type="Pfam" id="PF22562">
    <property type="entry name" value="UBA_7"/>
    <property type="match status" value="1"/>
</dbReference>
<dbReference type="GO" id="GO:1902499">
    <property type="term" value="P:positive regulation of protein autoubiquitination"/>
    <property type="evidence" value="ECO:0007669"/>
    <property type="project" value="EnsemblFungi"/>
</dbReference>
<evidence type="ECO:0000313" key="3">
    <source>
        <dbReference type="Proteomes" id="UP000005627"/>
    </source>
</evidence>
<dbReference type="FunCoup" id="G8ZM27">
    <property type="interactions" value="176"/>
</dbReference>
<evidence type="ECO:0000313" key="2">
    <source>
        <dbReference type="EMBL" id="CCE89671.1"/>
    </source>
</evidence>
<dbReference type="InParanoid" id="G8ZM27"/>
<dbReference type="InterPro" id="IPR009060">
    <property type="entry name" value="UBA-like_sf"/>
</dbReference>
<accession>G8ZM27</accession>
<dbReference type="PANTHER" id="PTHR39597">
    <property type="entry name" value="UBA DOMAIN-CONTAINING PROTEIN RUP1"/>
    <property type="match status" value="1"/>
</dbReference>
<dbReference type="SUPFAM" id="SSF46934">
    <property type="entry name" value="UBA-like"/>
    <property type="match status" value="1"/>
</dbReference>
<dbReference type="OrthoDB" id="4489171at2759"/>
<gene>
    <name evidence="2" type="primary">TDEL0A03390</name>
    <name evidence="2" type="ORF">TDEL_0A03390</name>
</gene>
<dbReference type="RefSeq" id="XP_003678882.1">
    <property type="nucleotide sequence ID" value="XM_003678834.1"/>
</dbReference>
<dbReference type="PROSITE" id="PS50030">
    <property type="entry name" value="UBA"/>
    <property type="match status" value="1"/>
</dbReference>
<dbReference type="eggNOG" id="ENOG502S0Z0">
    <property type="taxonomic scope" value="Eukaryota"/>
</dbReference>
<dbReference type="Proteomes" id="UP000005627">
    <property type="component" value="Chromosome 1"/>
</dbReference>
<dbReference type="Gene3D" id="1.10.8.10">
    <property type="entry name" value="DNA helicase RuvA subunit, C-terminal domain"/>
    <property type="match status" value="1"/>
</dbReference>
<sequence length="622" mass="70603">MNDTDAVRSLVEMGISKDVAEDALRRTNGDVEAAGNFIFCNDAPAQISENVEQRAHIELPAGSASGFQPGDLNEYISNAPDTESEDFEEIDVEEDSVETGPSLECSGRKGQISDPTVVLPLPPNFLFEGYFALFCLFVANYMPHLLARPDFIDLNYDKNWYRGDSYTNAEYRLKYLSKNGSDDEQIEIVPKDELTQEDGDYTLQSELLWQLQKLASVANSRMSDRAYVRAKMFAIAVEPQVQRNMAEAEHLHEVLPSFIKSVAVDLEMCPNFQDNEVRECFISSAFHTPSNSAPQEESTMKTWLSLFHFLPEEYETNLYRMFNALLFADDSVESDQSDSPDGEGENSLSEIAPVFTIVFDEMEETTEAVPLAEGVEMPLEFYPQLYTKECKDKLIKHIIAKRRQSQTDSRAILQEITDLKSFQGKDLSKFINSSLDYLQKDEKSPELIKGLLDLKDQITNKKTKKMNEYKEIAHRLQSEWNLSLPEIQIVKTAKELGLIDDSYLLTMAVISPYMYYTRNRDGQWFFVQSTPYEASYNVRACSSPLEIQDAIKQHTRRPSEAPLMFIYCKKGFIPDDDTVLKALENNQGCHRFAKDDQLQLNKMQDLSSSALSSANASIPADL</sequence>
<dbReference type="SMART" id="SM00165">
    <property type="entry name" value="UBA"/>
    <property type="match status" value="1"/>
</dbReference>
<dbReference type="GeneID" id="11502843"/>
<dbReference type="KEGG" id="tdl:TDEL_0A03390"/>
<feature type="domain" description="UBA" evidence="1">
    <location>
        <begin position="1"/>
        <end position="41"/>
    </location>
</feature>
<dbReference type="STRING" id="1076872.G8ZM27"/>
<dbReference type="EMBL" id="HE616742">
    <property type="protein sequence ID" value="CCE89671.1"/>
    <property type="molecule type" value="Genomic_DNA"/>
</dbReference>
<name>G8ZM27_TORDE</name>
<proteinExistence type="predicted"/>
<dbReference type="PANTHER" id="PTHR39597:SF1">
    <property type="entry name" value="UBA DOMAIN-CONTAINING PROTEIN RUP1"/>
    <property type="match status" value="1"/>
</dbReference>
<dbReference type="CDD" id="cd14307">
    <property type="entry name" value="UBA_RUP1p"/>
    <property type="match status" value="1"/>
</dbReference>
<dbReference type="GO" id="GO:0016579">
    <property type="term" value="P:protein deubiquitination"/>
    <property type="evidence" value="ECO:0007669"/>
    <property type="project" value="EnsemblFungi"/>
</dbReference>
<dbReference type="InterPro" id="IPR041970">
    <property type="entry name" value="Rup1_UBA"/>
</dbReference>
<evidence type="ECO:0000259" key="1">
    <source>
        <dbReference type="PROSITE" id="PS50030"/>
    </source>
</evidence>
<dbReference type="GO" id="GO:0005829">
    <property type="term" value="C:cytosol"/>
    <property type="evidence" value="ECO:0007669"/>
    <property type="project" value="TreeGrafter"/>
</dbReference>
<organism evidence="2 3">
    <name type="scientific">Torulaspora delbrueckii</name>
    <name type="common">Yeast</name>
    <name type="synonym">Candida colliculosa</name>
    <dbReference type="NCBI Taxonomy" id="4950"/>
    <lineage>
        <taxon>Eukaryota</taxon>
        <taxon>Fungi</taxon>
        <taxon>Dikarya</taxon>
        <taxon>Ascomycota</taxon>
        <taxon>Saccharomycotina</taxon>
        <taxon>Saccharomycetes</taxon>
        <taxon>Saccharomycetales</taxon>
        <taxon>Saccharomycetaceae</taxon>
        <taxon>Torulaspora</taxon>
    </lineage>
</organism>